<dbReference type="PANTHER" id="PTHR12526">
    <property type="entry name" value="GLYCOSYLTRANSFERASE"/>
    <property type="match status" value="1"/>
</dbReference>
<name>A0ABY6MZD7_9ALTE</name>
<evidence type="ECO:0000313" key="4">
    <source>
        <dbReference type="Proteomes" id="UP001163739"/>
    </source>
</evidence>
<feature type="domain" description="Glycosyl transferase family 1" evidence="2">
    <location>
        <begin position="171"/>
        <end position="317"/>
    </location>
</feature>
<evidence type="ECO:0000256" key="1">
    <source>
        <dbReference type="SAM" id="Phobius"/>
    </source>
</evidence>
<dbReference type="Gene3D" id="3.40.50.2000">
    <property type="entry name" value="Glycogen Phosphorylase B"/>
    <property type="match status" value="2"/>
</dbReference>
<keyword evidence="1" id="KW-1133">Transmembrane helix</keyword>
<dbReference type="SUPFAM" id="SSF53756">
    <property type="entry name" value="UDP-Glycosyltransferase/glycogen phosphorylase"/>
    <property type="match status" value="1"/>
</dbReference>
<keyword evidence="1" id="KW-0812">Transmembrane</keyword>
<feature type="transmembrane region" description="Helical" evidence="1">
    <location>
        <begin position="78"/>
        <end position="98"/>
    </location>
</feature>
<keyword evidence="4" id="KW-1185">Reference proteome</keyword>
<dbReference type="EC" id="2.4.-.-" evidence="3"/>
<reference evidence="3" key="1">
    <citation type="submission" date="2022-06" db="EMBL/GenBank/DDBJ databases">
        <title>Alkalimarinus sp. nov., isolated from gut of a Alitta virens.</title>
        <authorList>
            <person name="Yang A.I."/>
            <person name="Shin N.-R."/>
        </authorList>
    </citation>
    <scope>NUCLEOTIDE SEQUENCE</scope>
    <source>
        <strain evidence="3">A2M4</strain>
    </source>
</reference>
<dbReference type="InterPro" id="IPR001296">
    <property type="entry name" value="Glyco_trans_1"/>
</dbReference>
<organism evidence="3 4">
    <name type="scientific">Alkalimarinus alittae</name>
    <dbReference type="NCBI Taxonomy" id="2961619"/>
    <lineage>
        <taxon>Bacteria</taxon>
        <taxon>Pseudomonadati</taxon>
        <taxon>Pseudomonadota</taxon>
        <taxon>Gammaproteobacteria</taxon>
        <taxon>Alteromonadales</taxon>
        <taxon>Alteromonadaceae</taxon>
        <taxon>Alkalimarinus</taxon>
    </lineage>
</organism>
<proteinExistence type="predicted"/>
<sequence length="356" mass="40383">MKIIVTAKLGDEKLKTKLIGLQANQEIQKIYLIRPYPLNFAKVINVNPSAYIAKNRLLFEIWRLTQLLSLMSKKEIKIVIGIQFFLHGFVAVVVAKLFRKKAIVWLIGSDVMLHGQKKVLKWFFSRTLYMCDVIFVMGSKMRSYLSDIPQDKIYEMQSYIDPEIFSYELSGVKYWDVVFVGNLVGVKNVEVILKSVAINYRKGKSYRALIVGDGPLRVELEAMSSELGISNLVTFLGARGDVRDIIHHSRLIALSSKSEGLPAILLESAFCGTPSISSDVGEISEVFSDYKCCKIVTAITPEAFAKTIDEVLSNSELLFFMEKQSLLFRNDYLRKWGREEQANNWSYALSMALVNS</sequence>
<accession>A0ABY6MZD7</accession>
<dbReference type="RefSeq" id="WP_265046649.1">
    <property type="nucleotide sequence ID" value="NZ_CP100390.1"/>
</dbReference>
<evidence type="ECO:0000259" key="2">
    <source>
        <dbReference type="Pfam" id="PF00534"/>
    </source>
</evidence>
<dbReference type="Proteomes" id="UP001163739">
    <property type="component" value="Chromosome"/>
</dbReference>
<dbReference type="EMBL" id="CP100390">
    <property type="protein sequence ID" value="UZE95160.1"/>
    <property type="molecule type" value="Genomic_DNA"/>
</dbReference>
<evidence type="ECO:0000313" key="3">
    <source>
        <dbReference type="EMBL" id="UZE95160.1"/>
    </source>
</evidence>
<gene>
    <name evidence="3" type="ORF">NKI27_13935</name>
</gene>
<keyword evidence="3" id="KW-0328">Glycosyltransferase</keyword>
<dbReference type="GO" id="GO:0016757">
    <property type="term" value="F:glycosyltransferase activity"/>
    <property type="evidence" value="ECO:0007669"/>
    <property type="project" value="UniProtKB-KW"/>
</dbReference>
<dbReference type="Pfam" id="PF00534">
    <property type="entry name" value="Glycos_transf_1"/>
    <property type="match status" value="1"/>
</dbReference>
<keyword evidence="1" id="KW-0472">Membrane</keyword>
<keyword evidence="3" id="KW-0808">Transferase</keyword>
<protein>
    <submittedName>
        <fullName evidence="3">Glycosyltransferase</fullName>
        <ecNumber evidence="3">2.4.-.-</ecNumber>
    </submittedName>
</protein>